<evidence type="ECO:0000313" key="13">
    <source>
        <dbReference type="Proteomes" id="UP001293593"/>
    </source>
</evidence>
<evidence type="ECO:0000256" key="9">
    <source>
        <dbReference type="ARBA" id="ARBA00023170"/>
    </source>
</evidence>
<evidence type="ECO:0000256" key="11">
    <source>
        <dbReference type="SAM" id="Phobius"/>
    </source>
</evidence>
<accession>A0AAE1MZD0</accession>
<evidence type="ECO:0000256" key="10">
    <source>
        <dbReference type="ARBA" id="ARBA00023180"/>
    </source>
</evidence>
<reference evidence="12" key="1">
    <citation type="submission" date="2023-10" db="EMBL/GenBank/DDBJ databases">
        <title>Chromosome-level genome of the transformable northern wattle, Acacia crassicarpa.</title>
        <authorList>
            <person name="Massaro I."/>
            <person name="Sinha N.R."/>
            <person name="Poethig S."/>
            <person name="Leichty A.R."/>
        </authorList>
    </citation>
    <scope>NUCLEOTIDE SEQUENCE</scope>
    <source>
        <strain evidence="12">Acra3RX</strain>
        <tissue evidence="12">Leaf</tissue>
    </source>
</reference>
<dbReference type="SUPFAM" id="SSF52058">
    <property type="entry name" value="L domain-like"/>
    <property type="match status" value="1"/>
</dbReference>
<comment type="subcellular location">
    <subcellularLocation>
        <location evidence="1">Membrane</location>
        <topology evidence="1">Single-pass type I membrane protein</topology>
    </subcellularLocation>
</comment>
<dbReference type="Proteomes" id="UP001293593">
    <property type="component" value="Unassembled WGS sequence"/>
</dbReference>
<evidence type="ECO:0000256" key="7">
    <source>
        <dbReference type="ARBA" id="ARBA00022989"/>
    </source>
</evidence>
<dbReference type="InterPro" id="IPR046956">
    <property type="entry name" value="RLP23-like"/>
</dbReference>
<dbReference type="Gene3D" id="3.80.10.10">
    <property type="entry name" value="Ribonuclease Inhibitor"/>
    <property type="match status" value="1"/>
</dbReference>
<keyword evidence="6" id="KW-0677">Repeat</keyword>
<evidence type="ECO:0000256" key="6">
    <source>
        <dbReference type="ARBA" id="ARBA00022737"/>
    </source>
</evidence>
<proteinExistence type="inferred from homology"/>
<dbReference type="PANTHER" id="PTHR48063">
    <property type="entry name" value="LRR RECEPTOR-LIKE KINASE"/>
    <property type="match status" value="1"/>
</dbReference>
<evidence type="ECO:0000256" key="8">
    <source>
        <dbReference type="ARBA" id="ARBA00023136"/>
    </source>
</evidence>
<keyword evidence="10" id="KW-0325">Glycoprotein</keyword>
<protein>
    <submittedName>
        <fullName evidence="12">Uncharacterized protein</fullName>
    </submittedName>
</protein>
<evidence type="ECO:0000256" key="2">
    <source>
        <dbReference type="ARBA" id="ARBA00009592"/>
    </source>
</evidence>
<name>A0AAE1MZD0_9FABA</name>
<dbReference type="InterPro" id="IPR032675">
    <property type="entry name" value="LRR_dom_sf"/>
</dbReference>
<keyword evidence="3" id="KW-0433">Leucine-rich repeat</keyword>
<dbReference type="AlphaFoldDB" id="A0AAE1MZD0"/>
<evidence type="ECO:0000313" key="12">
    <source>
        <dbReference type="EMBL" id="KAK4280089.1"/>
    </source>
</evidence>
<evidence type="ECO:0000256" key="1">
    <source>
        <dbReference type="ARBA" id="ARBA00004479"/>
    </source>
</evidence>
<dbReference type="EMBL" id="JAWXYG010000002">
    <property type="protein sequence ID" value="KAK4280089.1"/>
    <property type="molecule type" value="Genomic_DNA"/>
</dbReference>
<keyword evidence="4 11" id="KW-0812">Transmembrane</keyword>
<dbReference type="PANTHER" id="PTHR48063:SF112">
    <property type="entry name" value="RECEPTOR LIKE PROTEIN 30-LIKE"/>
    <property type="match status" value="1"/>
</dbReference>
<dbReference type="GO" id="GO:0016020">
    <property type="term" value="C:membrane"/>
    <property type="evidence" value="ECO:0007669"/>
    <property type="project" value="UniProtKB-SubCell"/>
</dbReference>
<comment type="caution">
    <text evidence="12">The sequence shown here is derived from an EMBL/GenBank/DDBJ whole genome shotgun (WGS) entry which is preliminary data.</text>
</comment>
<keyword evidence="7 11" id="KW-1133">Transmembrane helix</keyword>
<gene>
    <name evidence="12" type="ORF">QN277_011760</name>
</gene>
<keyword evidence="9" id="KW-0675">Receptor</keyword>
<keyword evidence="13" id="KW-1185">Reference proteome</keyword>
<feature type="transmembrane region" description="Helical" evidence="11">
    <location>
        <begin position="339"/>
        <end position="362"/>
    </location>
</feature>
<comment type="similarity">
    <text evidence="2">Belongs to the RLP family.</text>
</comment>
<evidence type="ECO:0000256" key="4">
    <source>
        <dbReference type="ARBA" id="ARBA00022692"/>
    </source>
</evidence>
<dbReference type="FunFam" id="3.80.10.10:FF:000111">
    <property type="entry name" value="LRR receptor-like serine/threonine-protein kinase ERECTA"/>
    <property type="match status" value="1"/>
</dbReference>
<keyword evidence="8 11" id="KW-0472">Membrane</keyword>
<dbReference type="Pfam" id="PF00560">
    <property type="entry name" value="LRR_1"/>
    <property type="match status" value="8"/>
</dbReference>
<organism evidence="12 13">
    <name type="scientific">Acacia crassicarpa</name>
    <name type="common">northern wattle</name>
    <dbReference type="NCBI Taxonomy" id="499986"/>
    <lineage>
        <taxon>Eukaryota</taxon>
        <taxon>Viridiplantae</taxon>
        <taxon>Streptophyta</taxon>
        <taxon>Embryophyta</taxon>
        <taxon>Tracheophyta</taxon>
        <taxon>Spermatophyta</taxon>
        <taxon>Magnoliopsida</taxon>
        <taxon>eudicotyledons</taxon>
        <taxon>Gunneridae</taxon>
        <taxon>Pentapetalae</taxon>
        <taxon>rosids</taxon>
        <taxon>fabids</taxon>
        <taxon>Fabales</taxon>
        <taxon>Fabaceae</taxon>
        <taxon>Caesalpinioideae</taxon>
        <taxon>mimosoid clade</taxon>
        <taxon>Acacieae</taxon>
        <taxon>Acacia</taxon>
    </lineage>
</organism>
<evidence type="ECO:0000256" key="3">
    <source>
        <dbReference type="ARBA" id="ARBA00022614"/>
    </source>
</evidence>
<sequence>MAIDLSHNNLSGEIPNCWGDYEHGLLMEINFSFNKLSGAFPISISKLSSLLWLHLNNNHLEGKLPLTTMKNSKHLRILDLGENKFFGSIPSWTNNAFPTLQILRLRDNMLDGNIPIHLCRLKSLKILDLANNNLSGSIPHCIGNLMGMTKNSANIWKSTNQPFEGTDFIKTCVNAEWHDQDVKQVMKGREYDITGILNLVVNLDLSNNNLVGLIPLELFSLVKLIGLNLSHNHLKGEIPEIIGNMKFLESFNISCNQISGTIPKSASKLTTLNHLNMSYNNLSGPIPTENQFLTLNDPSIYAGNPYLCGIPLQNNCQGDNTHQVPQTKELEDENDLEKLWFYFVIAVGFAVGFWGVIGTFVFKKNWRYACFRRVEDVADEIYVYASIKIAKLKRLLTNHVHG</sequence>
<keyword evidence="5" id="KW-0732">Signal</keyword>
<dbReference type="InterPro" id="IPR001611">
    <property type="entry name" value="Leu-rich_rpt"/>
</dbReference>
<evidence type="ECO:0000256" key="5">
    <source>
        <dbReference type="ARBA" id="ARBA00022729"/>
    </source>
</evidence>